<reference evidence="1" key="1">
    <citation type="submission" date="2020-04" db="EMBL/GenBank/DDBJ databases">
        <authorList>
            <person name="Zhang T."/>
        </authorList>
    </citation>
    <scope>NUCLEOTIDE SEQUENCE</scope>
    <source>
        <strain evidence="1">HKST-UBA09</strain>
    </source>
</reference>
<protein>
    <submittedName>
        <fullName evidence="1">Uncharacterized protein</fullName>
    </submittedName>
</protein>
<dbReference type="Proteomes" id="UP000714915">
    <property type="component" value="Unassembled WGS sequence"/>
</dbReference>
<name>A0A955LB85_9BACT</name>
<accession>A0A955LB85</accession>
<dbReference type="EMBL" id="JAGQLF010000108">
    <property type="protein sequence ID" value="MCA9387383.1"/>
    <property type="molecule type" value="Genomic_DNA"/>
</dbReference>
<comment type="caution">
    <text evidence="1">The sequence shown here is derived from an EMBL/GenBank/DDBJ whole genome shotgun (WGS) entry which is preliminary data.</text>
</comment>
<dbReference type="AlphaFoldDB" id="A0A955LB85"/>
<evidence type="ECO:0000313" key="1">
    <source>
        <dbReference type="EMBL" id="MCA9387383.1"/>
    </source>
</evidence>
<dbReference type="Gene3D" id="1.10.287.1080">
    <property type="entry name" value="MazG-like"/>
    <property type="match status" value="1"/>
</dbReference>
<reference evidence="1" key="2">
    <citation type="journal article" date="2021" name="Microbiome">
        <title>Successional dynamics and alternative stable states in a saline activated sludge microbial community over 9 years.</title>
        <authorList>
            <person name="Wang Y."/>
            <person name="Ye J."/>
            <person name="Ju F."/>
            <person name="Liu L."/>
            <person name="Boyd J.A."/>
            <person name="Deng Y."/>
            <person name="Parks D.H."/>
            <person name="Jiang X."/>
            <person name="Yin X."/>
            <person name="Woodcroft B.J."/>
            <person name="Tyson G.W."/>
            <person name="Hugenholtz P."/>
            <person name="Polz M.F."/>
            <person name="Zhang T."/>
        </authorList>
    </citation>
    <scope>NUCLEOTIDE SEQUENCE</scope>
    <source>
        <strain evidence="1">HKST-UBA09</strain>
    </source>
</reference>
<proteinExistence type="predicted"/>
<gene>
    <name evidence="1" type="ORF">KC669_05110</name>
</gene>
<evidence type="ECO:0000313" key="2">
    <source>
        <dbReference type="Proteomes" id="UP000714915"/>
    </source>
</evidence>
<organism evidence="1 2">
    <name type="scientific">Candidatus Dojkabacteria bacterium</name>
    <dbReference type="NCBI Taxonomy" id="2099670"/>
    <lineage>
        <taxon>Bacteria</taxon>
        <taxon>Candidatus Dojkabacteria</taxon>
    </lineage>
</organism>
<sequence length="171" mass="20037">MNYKKIQHQSEYVRNIFREIEPIKWEAKHYGIELIIQTGHLADIILRQSHKLNKYSELENTNIISDEISDILLNLYSISIEKNIDINSYISDYSLSNSVDPLRHTALLSGYISEITLYLFEEDDSTRALDDMLEKCFKLTIDLIEHFDVNIETAFSKMVNESEVFVKKNKI</sequence>